<dbReference type="EMBL" id="CM044705">
    <property type="protein sequence ID" value="KAI5664787.1"/>
    <property type="molecule type" value="Genomic_DNA"/>
</dbReference>
<accession>A0ACC0AXS8</accession>
<sequence>MEATKFLFYFLFLFSIFSTGHGSNSASFSGRHGHDHHHHHELLHRRGNGFGATKLFVFGDSYADTGNIQKSIGGSWKEPYGVTFPGKPAGRFSDGRVLTDYIAKFYGLKSPVPYRWMKYAGNRVRYGMNFAYGGTGVFDTLVPEPNMTTQIDFFEKLLLNDSVFNKGDLPSSLFLVTLAGNDYGSYTASGGTAQGLPIFIRRVVNQLSLNLKRLQKLGAKKIAVTALEPLGCLPRSTVVSSFQQCNVTENIAVNFHNLLLNQAVTKLNNDTKDGSSFVVLDLYSAFTTALENKGDFPGNLKFETPLKPCCMGIREGFNCGSVNEKGEKMYTLCNDTRSAFFWDGVHPTQAGWRAVSIALKTTLNQIH</sequence>
<proteinExistence type="predicted"/>
<reference evidence="2" key="1">
    <citation type="journal article" date="2023" name="Nat. Plants">
        <title>Single-cell RNA sequencing provides a high-resolution roadmap for understanding the multicellular compartmentation of specialized metabolism.</title>
        <authorList>
            <person name="Sun S."/>
            <person name="Shen X."/>
            <person name="Li Y."/>
            <person name="Li Y."/>
            <person name="Wang S."/>
            <person name="Li R."/>
            <person name="Zhang H."/>
            <person name="Shen G."/>
            <person name="Guo B."/>
            <person name="Wei J."/>
            <person name="Xu J."/>
            <person name="St-Pierre B."/>
            <person name="Chen S."/>
            <person name="Sun C."/>
        </authorList>
    </citation>
    <scope>NUCLEOTIDE SEQUENCE [LARGE SCALE GENOMIC DNA]</scope>
</reference>
<name>A0ACC0AXS8_CATRO</name>
<organism evidence="1 2">
    <name type="scientific">Catharanthus roseus</name>
    <name type="common">Madagascar periwinkle</name>
    <name type="synonym">Vinca rosea</name>
    <dbReference type="NCBI Taxonomy" id="4058"/>
    <lineage>
        <taxon>Eukaryota</taxon>
        <taxon>Viridiplantae</taxon>
        <taxon>Streptophyta</taxon>
        <taxon>Embryophyta</taxon>
        <taxon>Tracheophyta</taxon>
        <taxon>Spermatophyta</taxon>
        <taxon>Magnoliopsida</taxon>
        <taxon>eudicotyledons</taxon>
        <taxon>Gunneridae</taxon>
        <taxon>Pentapetalae</taxon>
        <taxon>asterids</taxon>
        <taxon>lamiids</taxon>
        <taxon>Gentianales</taxon>
        <taxon>Apocynaceae</taxon>
        <taxon>Rauvolfioideae</taxon>
        <taxon>Vinceae</taxon>
        <taxon>Catharanthinae</taxon>
        <taxon>Catharanthus</taxon>
    </lineage>
</organism>
<evidence type="ECO:0000313" key="2">
    <source>
        <dbReference type="Proteomes" id="UP001060085"/>
    </source>
</evidence>
<dbReference type="Proteomes" id="UP001060085">
    <property type="component" value="Linkage Group LG05"/>
</dbReference>
<gene>
    <name evidence="1" type="ORF">M9H77_24110</name>
</gene>
<keyword evidence="2" id="KW-1185">Reference proteome</keyword>
<protein>
    <submittedName>
        <fullName evidence="1">Uncharacterized protein</fullName>
    </submittedName>
</protein>
<evidence type="ECO:0000313" key="1">
    <source>
        <dbReference type="EMBL" id="KAI5664787.1"/>
    </source>
</evidence>
<comment type="caution">
    <text evidence="1">The sequence shown here is derived from an EMBL/GenBank/DDBJ whole genome shotgun (WGS) entry which is preliminary data.</text>
</comment>